<dbReference type="EMBL" id="KV003186">
    <property type="protein sequence ID" value="KZV36908.1"/>
    <property type="molecule type" value="Genomic_DNA"/>
</dbReference>
<evidence type="ECO:0008006" key="3">
    <source>
        <dbReference type="Google" id="ProtNLM"/>
    </source>
</evidence>
<gene>
    <name evidence="1" type="ORF">F511_17193</name>
</gene>
<evidence type="ECO:0000313" key="2">
    <source>
        <dbReference type="Proteomes" id="UP000250235"/>
    </source>
</evidence>
<organism evidence="1 2">
    <name type="scientific">Dorcoceras hygrometricum</name>
    <dbReference type="NCBI Taxonomy" id="472368"/>
    <lineage>
        <taxon>Eukaryota</taxon>
        <taxon>Viridiplantae</taxon>
        <taxon>Streptophyta</taxon>
        <taxon>Embryophyta</taxon>
        <taxon>Tracheophyta</taxon>
        <taxon>Spermatophyta</taxon>
        <taxon>Magnoliopsida</taxon>
        <taxon>eudicotyledons</taxon>
        <taxon>Gunneridae</taxon>
        <taxon>Pentapetalae</taxon>
        <taxon>asterids</taxon>
        <taxon>lamiids</taxon>
        <taxon>Lamiales</taxon>
        <taxon>Gesneriaceae</taxon>
        <taxon>Didymocarpoideae</taxon>
        <taxon>Trichosporeae</taxon>
        <taxon>Loxocarpinae</taxon>
        <taxon>Dorcoceras</taxon>
    </lineage>
</organism>
<proteinExistence type="predicted"/>
<evidence type="ECO:0000313" key="1">
    <source>
        <dbReference type="EMBL" id="KZV36908.1"/>
    </source>
</evidence>
<protein>
    <recommendedName>
        <fullName evidence="3">Dystroglycan-like</fullName>
    </recommendedName>
</protein>
<accession>A0A2Z7BTC4</accession>
<dbReference type="AlphaFoldDB" id="A0A2Z7BTC4"/>
<keyword evidence="2" id="KW-1185">Reference proteome</keyword>
<reference evidence="1 2" key="1">
    <citation type="journal article" date="2015" name="Proc. Natl. Acad. Sci. U.S.A.">
        <title>The resurrection genome of Boea hygrometrica: A blueprint for survival of dehydration.</title>
        <authorList>
            <person name="Xiao L."/>
            <person name="Yang G."/>
            <person name="Zhang L."/>
            <person name="Yang X."/>
            <person name="Zhao S."/>
            <person name="Ji Z."/>
            <person name="Zhou Q."/>
            <person name="Hu M."/>
            <person name="Wang Y."/>
            <person name="Chen M."/>
            <person name="Xu Y."/>
            <person name="Jin H."/>
            <person name="Xiao X."/>
            <person name="Hu G."/>
            <person name="Bao F."/>
            <person name="Hu Y."/>
            <person name="Wan P."/>
            <person name="Li L."/>
            <person name="Deng X."/>
            <person name="Kuang T."/>
            <person name="Xiang C."/>
            <person name="Zhu J.K."/>
            <person name="Oliver M.J."/>
            <person name="He Y."/>
        </authorList>
    </citation>
    <scope>NUCLEOTIDE SEQUENCE [LARGE SCALE GENOMIC DNA]</scope>
    <source>
        <strain evidence="2">cv. XS01</strain>
    </source>
</reference>
<dbReference type="OrthoDB" id="8048545at2759"/>
<name>A0A2Z7BTC4_9LAMI</name>
<dbReference type="Proteomes" id="UP000250235">
    <property type="component" value="Unassembled WGS sequence"/>
</dbReference>
<sequence length="1001" mass="111644">MAYSFFSNSQHVDFESVLSMDDHGMVSMFEALMASGLRGFLGCPAVVYEDALVDLFENAYVRNGVIISTVGGQLVEISEEWFAEYFELPVDGFGDLSEIPKDAIFDARSIVSLSGEPISLSGRKNQMKMPFRLLCDIMAKAISVKAGSFNAITVEKFSLITAVVCSVKMNWAKFLFSILKKMVTPGSKQAKGFAIQISLLLATFPTLELGESSEFPASKILTKKTVHRFVSINDRDGAEEVSGAVKQRAVSKKRPAADVGAAVPKKKRTIKKKSISSISSLGLVAVAEEAIPIQQVAEPSTVEEPRCSSADDVDLIIQQVLVETRAADAPADLAQPAVSEEKHWFDLLYDDLVKQWEAERPVVTASDTEEEIATVVVAPADGDQQVPEYVAPISADDMLSVDERMSLDDILLTIPVDIPLPSSSMEITKIMMGKSIKIPGITKWTWFLKNLPRIPVSDKGKEVLVEKDHVKGNPAKEHYSLICADIELLVSLRAQVIDEVATFFHSFSLKKLDSINFEEMYRKEEQVLSWGESESPQVAIQRKFYILLKYRTVLVWKFLEAWRANFAPGQGSSAVDIQVIELLSDLYLSFLEELAKEARTHGLTWTKPCRSKIFEGSSRDRGVKISQLVISHEVPRQRQYDDTLPTMSVFFRLMRKRWADVCLEVVEFCAAQRLLPVGSTQFCRSLQSVEPVSSFASSQSPVFALRISQFCSVFIDLSLFNWLPSTDISEFISSIALDRTVLRSVQIAPSVQLSLEQHQSSSSSSDTSSSLHFDQTDVDATASSRHPISPDLSAAFADFQAALLEQIFVSQSDISSRMHKIEQSVCDSLRDQADIFRNLFQGARQEARTLDDVQNIRFNDFRKHVLAQNASIFTGLADKDAEASKEALSHQLFEFQSSAQENHSILHAQLSELVDYIHRGRADKKGESGSRGLQQPADVQIEGSAVTPSFAQRVEAAQRHIVHTVLDADANRALFERQDAAERDRERRRREARLLKRRRRD</sequence>